<evidence type="ECO:0000256" key="1">
    <source>
        <dbReference type="SAM" id="MobiDB-lite"/>
    </source>
</evidence>
<name>A0ABD7LDE3_9BURK</name>
<dbReference type="AlphaFoldDB" id="A0ABD7LDE3"/>
<dbReference type="Proteomes" id="UP000196218">
    <property type="component" value="Unassembled WGS sequence"/>
</dbReference>
<proteinExistence type="predicted"/>
<comment type="caution">
    <text evidence="2">The sequence shown here is derived from an EMBL/GenBank/DDBJ whole genome shotgun (WGS) entry which is preliminary data.</text>
</comment>
<gene>
    <name evidence="2" type="ORF">UA18_05846</name>
</gene>
<organism evidence="2 3">
    <name type="scientific">Burkholderia multivorans</name>
    <dbReference type="NCBI Taxonomy" id="87883"/>
    <lineage>
        <taxon>Bacteria</taxon>
        <taxon>Pseudomonadati</taxon>
        <taxon>Pseudomonadota</taxon>
        <taxon>Betaproteobacteria</taxon>
        <taxon>Burkholderiales</taxon>
        <taxon>Burkholderiaceae</taxon>
        <taxon>Burkholderia</taxon>
        <taxon>Burkholderia cepacia complex</taxon>
    </lineage>
</organism>
<evidence type="ECO:0000313" key="2">
    <source>
        <dbReference type="EMBL" id="SAK03005.1"/>
    </source>
</evidence>
<sequence length="111" mass="11981">MHDSHSGTLRVHLDSRNVTIEFEVQKVAKLPPGSDAPNPERNGIVPGDGTVPVWSAEAPARGAEGAAAPGVQMVFDQGGYVHQESYNHPWARWALLYSIVQIAQDAPEPKC</sequence>
<reference evidence="2 3" key="1">
    <citation type="submission" date="2016-04" db="EMBL/GenBank/DDBJ databases">
        <authorList>
            <person name="Peeters C."/>
        </authorList>
    </citation>
    <scope>NUCLEOTIDE SEQUENCE [LARGE SCALE GENOMIC DNA]</scope>
    <source>
        <strain evidence="2">LMG 29311</strain>
    </source>
</reference>
<accession>A0ABD7LDE3</accession>
<dbReference type="EMBL" id="FKJW01000006">
    <property type="protein sequence ID" value="SAK03005.1"/>
    <property type="molecule type" value="Genomic_DNA"/>
</dbReference>
<feature type="region of interest" description="Disordered" evidence="1">
    <location>
        <begin position="29"/>
        <end position="50"/>
    </location>
</feature>
<evidence type="ECO:0000313" key="3">
    <source>
        <dbReference type="Proteomes" id="UP000196218"/>
    </source>
</evidence>
<protein>
    <recommendedName>
        <fullName evidence="4">Bacteriophage protein</fullName>
    </recommendedName>
</protein>
<evidence type="ECO:0008006" key="4">
    <source>
        <dbReference type="Google" id="ProtNLM"/>
    </source>
</evidence>